<reference evidence="1 2" key="1">
    <citation type="journal article" date="2014" name="PLoS ONE">
        <title>Genome Sequence of Candidatus Nitrososphaera evergladensis from Group I.1b Enriched from Everglades Soil Reveals Novel Genomic Features of the Ammonia-Oxidizing Archaea.</title>
        <authorList>
            <person name="Zhalnina K.V."/>
            <person name="Dias R."/>
            <person name="Leonard M.T."/>
            <person name="Dorr de Quadros P."/>
            <person name="Camargo F.A."/>
            <person name="Drew J.C."/>
            <person name="Farmerie W.G."/>
            <person name="Daroub S.H."/>
            <person name="Triplett E.W."/>
        </authorList>
    </citation>
    <scope>NUCLEOTIDE SEQUENCE [LARGE SCALE GENOMIC DNA]</scope>
    <source>
        <strain evidence="1 2">SR1</strain>
    </source>
</reference>
<dbReference type="EMBL" id="CP007174">
    <property type="protein sequence ID" value="AIF82578.1"/>
    <property type="molecule type" value="Genomic_DNA"/>
</dbReference>
<dbReference type="STRING" id="1459636.NTE_00497"/>
<evidence type="ECO:0000313" key="1">
    <source>
        <dbReference type="EMBL" id="AIF82578.1"/>
    </source>
</evidence>
<protein>
    <recommendedName>
        <fullName evidence="3">T4 bacteriophage base plate protein</fullName>
    </recommendedName>
</protein>
<proteinExistence type="predicted"/>
<dbReference type="KEGG" id="nev:NTE_00497"/>
<evidence type="ECO:0000313" key="2">
    <source>
        <dbReference type="Proteomes" id="UP000028194"/>
    </source>
</evidence>
<sequence>MSQAIAAAVVSLPRGIPRPDGSWIAEATLREPVGHDEQFLLDLPAETPIYRRAIALLGRLAHFKDVPPENSEEITRQLCLGDRSALLLNIRRSMLGDRISLVLPCTNCGNNLSADLSITQLLEGGARERREVYEVQAGKYQLAIHPVTGADQDALFAKAHSRTDFQATLVRMCIRSCVPSLPATDGIPDEVYEAVSSTLEEVDPLSDTIIRVSCPECNRSFSASVPIERLFFQDTGIAARNQLEKDIHWLAFHYHWSEKDILSLPIKKRKAYIDLINATISGEMI</sequence>
<gene>
    <name evidence="1" type="ORF">NTE_00497</name>
</gene>
<dbReference type="HOGENOM" id="CLU_076891_1_0_2"/>
<dbReference type="GeneID" id="41596370"/>
<dbReference type="RefSeq" id="WP_148699525.1">
    <property type="nucleotide sequence ID" value="NZ_CP007174.1"/>
</dbReference>
<accession>A0A075MMS3</accession>
<name>A0A075MMS3_9ARCH</name>
<organism evidence="1 2">
    <name type="scientific">Candidatus Nitrososphaera evergladensis SR1</name>
    <dbReference type="NCBI Taxonomy" id="1459636"/>
    <lineage>
        <taxon>Archaea</taxon>
        <taxon>Nitrososphaerota</taxon>
        <taxon>Nitrososphaeria</taxon>
        <taxon>Nitrososphaerales</taxon>
        <taxon>Nitrososphaeraceae</taxon>
        <taxon>Nitrososphaera</taxon>
    </lineage>
</organism>
<evidence type="ECO:0008006" key="3">
    <source>
        <dbReference type="Google" id="ProtNLM"/>
    </source>
</evidence>
<dbReference type="AlphaFoldDB" id="A0A075MMS3"/>
<keyword evidence="2" id="KW-1185">Reference proteome</keyword>
<dbReference type="Proteomes" id="UP000028194">
    <property type="component" value="Chromosome"/>
</dbReference>